<dbReference type="EMBL" id="NQVE01000186">
    <property type="protein sequence ID" value="RAL41600.1"/>
    <property type="molecule type" value="Genomic_DNA"/>
</dbReference>
<comment type="caution">
    <text evidence="3">The sequence shown here is derived from an EMBL/GenBank/DDBJ whole genome shotgun (WGS) entry which is preliminary data.</text>
</comment>
<protein>
    <recommendedName>
        <fullName evidence="2">DUF4283 domain-containing protein</fullName>
    </recommendedName>
</protein>
<dbReference type="InterPro" id="IPR025558">
    <property type="entry name" value="DUF4283"/>
</dbReference>
<reference evidence="3 4" key="1">
    <citation type="submission" date="2018-06" db="EMBL/GenBank/DDBJ databases">
        <title>The Genome of Cuscuta australis (Dodder) Provides Insight into the Evolution of Plant Parasitism.</title>
        <authorList>
            <person name="Liu H."/>
        </authorList>
    </citation>
    <scope>NUCLEOTIDE SEQUENCE [LARGE SCALE GENOMIC DNA]</scope>
    <source>
        <strain evidence="4">cv. Yunnan</strain>
        <tissue evidence="3">Vines</tissue>
    </source>
</reference>
<proteinExistence type="predicted"/>
<feature type="compositionally biased region" description="Basic and acidic residues" evidence="1">
    <location>
        <begin position="354"/>
        <end position="383"/>
    </location>
</feature>
<feature type="domain" description="DUF4283" evidence="2">
    <location>
        <begin position="60"/>
        <end position="141"/>
    </location>
</feature>
<dbReference type="Pfam" id="PF14111">
    <property type="entry name" value="DUF4283"/>
    <property type="match status" value="1"/>
</dbReference>
<dbReference type="AlphaFoldDB" id="A0A328D8V2"/>
<evidence type="ECO:0000256" key="1">
    <source>
        <dbReference type="SAM" id="MobiDB-lite"/>
    </source>
</evidence>
<sequence>MLPSQSGEVVSDGPISYVAAVKGGSPPKIPSPSLPPKPISKFKGLPSISFSQEEVDVLSSKFQFALVGVFNDGRPSFQTIKATLESIGFEGNFQVGFLDDKCVLINFMKESDYNRLFMRRYWNIRGFVMKIFKWTHDFDPSNLPPIVPTWISLPGLPIHLHQKSALMSIANMIGQPMTIDAATAAFSRPSLARVCVELDLSKENPKKIHILDGDRHIFQEVIYEALKAFCTVCKKTGHSNSDCKKAGKRVSSDIPQIPQKSASEQKENQSRGEWQIVKKKGTKQGASTSGFKPEANPSNSAVNMQAPQENTSVQVNPINNHSQGTSSPCEKDNSITPDSSPPTDDVIIVEEEDLQKPDDVDGKKETLQEPDDVDGKVTDKDTSEVQSDETQVLERSNLPDYDHLHAVENISESLSDSEILARKTRETTLVTEPIASRTRSRLPLDFPPPLHG</sequence>
<dbReference type="Proteomes" id="UP000249390">
    <property type="component" value="Unassembled WGS sequence"/>
</dbReference>
<keyword evidence="4" id="KW-1185">Reference proteome</keyword>
<dbReference type="InterPro" id="IPR040256">
    <property type="entry name" value="At4g02000-like"/>
</dbReference>
<dbReference type="PANTHER" id="PTHR31286">
    <property type="entry name" value="GLYCINE-RICH CELL WALL STRUCTURAL PROTEIN 1.8-LIKE"/>
    <property type="match status" value="1"/>
</dbReference>
<feature type="region of interest" description="Disordered" evidence="1">
    <location>
        <begin position="237"/>
        <end position="392"/>
    </location>
</feature>
<gene>
    <name evidence="3" type="ORF">DM860_013134</name>
</gene>
<dbReference type="PANTHER" id="PTHR31286:SF179">
    <property type="entry name" value="RNASE H TYPE-1 DOMAIN-CONTAINING PROTEIN"/>
    <property type="match status" value="1"/>
</dbReference>
<evidence type="ECO:0000313" key="4">
    <source>
        <dbReference type="Proteomes" id="UP000249390"/>
    </source>
</evidence>
<evidence type="ECO:0000313" key="3">
    <source>
        <dbReference type="EMBL" id="RAL41600.1"/>
    </source>
</evidence>
<feature type="compositionally biased region" description="Polar residues" evidence="1">
    <location>
        <begin position="284"/>
        <end position="342"/>
    </location>
</feature>
<evidence type="ECO:0000259" key="2">
    <source>
        <dbReference type="Pfam" id="PF14111"/>
    </source>
</evidence>
<organism evidence="3 4">
    <name type="scientific">Cuscuta australis</name>
    <dbReference type="NCBI Taxonomy" id="267555"/>
    <lineage>
        <taxon>Eukaryota</taxon>
        <taxon>Viridiplantae</taxon>
        <taxon>Streptophyta</taxon>
        <taxon>Embryophyta</taxon>
        <taxon>Tracheophyta</taxon>
        <taxon>Spermatophyta</taxon>
        <taxon>Magnoliopsida</taxon>
        <taxon>eudicotyledons</taxon>
        <taxon>Gunneridae</taxon>
        <taxon>Pentapetalae</taxon>
        <taxon>asterids</taxon>
        <taxon>lamiids</taxon>
        <taxon>Solanales</taxon>
        <taxon>Convolvulaceae</taxon>
        <taxon>Cuscuteae</taxon>
        <taxon>Cuscuta</taxon>
        <taxon>Cuscuta subgen. Grammica</taxon>
        <taxon>Cuscuta sect. Cleistogrammica</taxon>
    </lineage>
</organism>
<accession>A0A328D8V2</accession>
<name>A0A328D8V2_9ASTE</name>